<comment type="caution">
    <text evidence="8">The sequence shown here is derived from an EMBL/GenBank/DDBJ whole genome shotgun (WGS) entry which is preliminary data.</text>
</comment>
<evidence type="ECO:0000313" key="8">
    <source>
        <dbReference type="EMBL" id="EFK97021.1"/>
    </source>
</evidence>
<dbReference type="InterPro" id="IPR029060">
    <property type="entry name" value="PIN-like_dom_sf"/>
</dbReference>
<evidence type="ECO:0000256" key="1">
    <source>
        <dbReference type="ARBA" id="ARBA00001946"/>
    </source>
</evidence>
<reference evidence="8" key="1">
    <citation type="submission" date="2010-07" db="EMBL/GenBank/DDBJ databases">
        <authorList>
            <consortium name="CONSOLIDER consortium CSD2007-00005"/>
            <person name="Guazzaroni M.-E."/>
            <person name="Richter M."/>
            <person name="Garcia-Salamanca A."/>
            <person name="Yarza P."/>
            <person name="Ferrer M."/>
        </authorList>
    </citation>
    <scope>NUCLEOTIDE SEQUENCE</scope>
</reference>
<accession>D9PHD6</accession>
<dbReference type="PANTHER" id="PTHR33653:SF1">
    <property type="entry name" value="RIBONUCLEASE VAPC2"/>
    <property type="match status" value="1"/>
</dbReference>
<keyword evidence="5" id="KW-0460">Magnesium</keyword>
<gene>
    <name evidence="8" type="ORF">LDC_0936</name>
</gene>
<evidence type="ECO:0000256" key="3">
    <source>
        <dbReference type="ARBA" id="ARBA00022723"/>
    </source>
</evidence>
<keyword evidence="2" id="KW-0540">Nuclease</keyword>
<dbReference type="CDD" id="cd18738">
    <property type="entry name" value="PIN_VapC4-5_FitB-like"/>
    <property type="match status" value="1"/>
</dbReference>
<comment type="cofactor">
    <cofactor evidence="1">
        <name>Mg(2+)</name>
        <dbReference type="ChEBI" id="CHEBI:18420"/>
    </cofactor>
</comment>
<dbReference type="PANTHER" id="PTHR33653">
    <property type="entry name" value="RIBONUCLEASE VAPC2"/>
    <property type="match status" value="1"/>
</dbReference>
<protein>
    <submittedName>
        <fullName evidence="8">Protein containing PilT protein, N-terminal domain</fullName>
    </submittedName>
</protein>
<evidence type="ECO:0000256" key="4">
    <source>
        <dbReference type="ARBA" id="ARBA00022801"/>
    </source>
</evidence>
<dbReference type="EMBL" id="ADZX01000366">
    <property type="protein sequence ID" value="EFK97021.1"/>
    <property type="molecule type" value="Genomic_DNA"/>
</dbReference>
<dbReference type="GO" id="GO:0016787">
    <property type="term" value="F:hydrolase activity"/>
    <property type="evidence" value="ECO:0007669"/>
    <property type="project" value="UniProtKB-KW"/>
</dbReference>
<keyword evidence="4" id="KW-0378">Hydrolase</keyword>
<dbReference type="InterPro" id="IPR050556">
    <property type="entry name" value="Type_II_TA_system_RNase"/>
</dbReference>
<evidence type="ECO:0000259" key="7">
    <source>
        <dbReference type="Pfam" id="PF01850"/>
    </source>
</evidence>
<evidence type="ECO:0000256" key="6">
    <source>
        <dbReference type="ARBA" id="ARBA00038093"/>
    </source>
</evidence>
<dbReference type="Gene3D" id="3.40.50.1010">
    <property type="entry name" value="5'-nuclease"/>
    <property type="match status" value="1"/>
</dbReference>
<reference evidence="8" key="2">
    <citation type="journal article" date="2011" name="Microb. Ecol.">
        <title>Taxonomic and Functional Metagenomic Profiling of the Microbial Community in the Anoxic Sediment of a Sub-saline Shallow Lake (Laguna de Carrizo, Central Spain).</title>
        <authorList>
            <person name="Ferrer M."/>
            <person name="Guazzaroni M.E."/>
            <person name="Richter M."/>
            <person name="Garcia-Salamanca A."/>
            <person name="Yarza P."/>
            <person name="Suarez-Suarez A."/>
            <person name="Solano J."/>
            <person name="Alcaide M."/>
            <person name="van Dillewijn P."/>
            <person name="Molina-Henares M.A."/>
            <person name="Lopez-Cortes N."/>
            <person name="Al-Ramahi Y."/>
            <person name="Guerrero C."/>
            <person name="Acosta A."/>
            <person name="de Eugenio L.I."/>
            <person name="Martinez V."/>
            <person name="Marques S."/>
            <person name="Rojo F."/>
            <person name="Santero E."/>
            <person name="Genilloud O."/>
            <person name="Perez-Perez J."/>
            <person name="Rossello-Mora R."/>
            <person name="Ramos J.L."/>
        </authorList>
    </citation>
    <scope>NUCLEOTIDE SEQUENCE</scope>
</reference>
<evidence type="ECO:0000256" key="2">
    <source>
        <dbReference type="ARBA" id="ARBA00022722"/>
    </source>
</evidence>
<dbReference type="InterPro" id="IPR002716">
    <property type="entry name" value="PIN_dom"/>
</dbReference>
<sequence>MSGSKKILLDTNAIINALNKNLVLPENRFIISIITEMELLSFPKITKIEEQTIKTLLKNFEIINIVNEIKELTIELRKQYGLKMPDSIICATAQINNATLISDDKQLAKVDLLEVIGLDEFIKS</sequence>
<evidence type="ECO:0000256" key="5">
    <source>
        <dbReference type="ARBA" id="ARBA00022842"/>
    </source>
</evidence>
<dbReference type="Pfam" id="PF01850">
    <property type="entry name" value="PIN"/>
    <property type="match status" value="1"/>
</dbReference>
<dbReference type="GO" id="GO:0004518">
    <property type="term" value="F:nuclease activity"/>
    <property type="evidence" value="ECO:0007669"/>
    <property type="project" value="UniProtKB-KW"/>
</dbReference>
<dbReference type="SUPFAM" id="SSF88723">
    <property type="entry name" value="PIN domain-like"/>
    <property type="match status" value="1"/>
</dbReference>
<dbReference type="AlphaFoldDB" id="D9PHD6"/>
<proteinExistence type="inferred from homology"/>
<name>D9PHD6_9ZZZZ</name>
<feature type="domain" description="PIN" evidence="7">
    <location>
        <begin position="7"/>
        <end position="111"/>
    </location>
</feature>
<keyword evidence="3" id="KW-0479">Metal-binding</keyword>
<comment type="similarity">
    <text evidence="6">Belongs to the PINc/VapC protein family.</text>
</comment>
<dbReference type="GO" id="GO:0046872">
    <property type="term" value="F:metal ion binding"/>
    <property type="evidence" value="ECO:0007669"/>
    <property type="project" value="UniProtKB-KW"/>
</dbReference>
<organism evidence="8">
    <name type="scientific">sediment metagenome</name>
    <dbReference type="NCBI Taxonomy" id="749907"/>
    <lineage>
        <taxon>unclassified sequences</taxon>
        <taxon>metagenomes</taxon>
        <taxon>ecological metagenomes</taxon>
    </lineage>
</organism>